<keyword evidence="5 10" id="KW-0521">NADP</keyword>
<dbReference type="Proteomes" id="UP000250079">
    <property type="component" value="Chromosome"/>
</dbReference>
<feature type="binding site" evidence="10">
    <location>
        <position position="143"/>
    </location>
    <ligand>
        <name>substrate</name>
    </ligand>
</feature>
<keyword evidence="8 10" id="KW-0664">Pyridoxine biosynthesis</keyword>
<evidence type="ECO:0000256" key="1">
    <source>
        <dbReference type="ARBA" id="ARBA00022490"/>
    </source>
</evidence>
<evidence type="ECO:0000256" key="7">
    <source>
        <dbReference type="ARBA" id="ARBA00023027"/>
    </source>
</evidence>
<comment type="subcellular location">
    <subcellularLocation>
        <location evidence="10">Cytoplasm</location>
    </subcellularLocation>
</comment>
<protein>
    <recommendedName>
        <fullName evidence="10">4-hydroxythreonine-4-phosphate dehydrogenase</fullName>
        <ecNumber evidence="10">1.1.1.262</ecNumber>
    </recommendedName>
    <alternativeName>
        <fullName evidence="10">4-(phosphohydroxy)-L-threonine dehydrogenase</fullName>
    </alternativeName>
</protein>
<dbReference type="GO" id="GO:0008615">
    <property type="term" value="P:pyridoxine biosynthetic process"/>
    <property type="evidence" value="ECO:0007669"/>
    <property type="project" value="UniProtKB-UniRule"/>
</dbReference>
<keyword evidence="2 10" id="KW-0479">Metal-binding</keyword>
<dbReference type="GO" id="GO:0005737">
    <property type="term" value="C:cytoplasm"/>
    <property type="evidence" value="ECO:0007669"/>
    <property type="project" value="UniProtKB-SubCell"/>
</dbReference>
<dbReference type="GO" id="GO:0008270">
    <property type="term" value="F:zinc ion binding"/>
    <property type="evidence" value="ECO:0007669"/>
    <property type="project" value="UniProtKB-UniRule"/>
</dbReference>
<comment type="subunit">
    <text evidence="10">Homodimer.</text>
</comment>
<comment type="catalytic activity">
    <reaction evidence="10">
        <text>4-(phosphooxy)-L-threonine + NAD(+) = 3-amino-2-oxopropyl phosphate + CO2 + NADH</text>
        <dbReference type="Rhea" id="RHEA:32275"/>
        <dbReference type="ChEBI" id="CHEBI:16526"/>
        <dbReference type="ChEBI" id="CHEBI:57279"/>
        <dbReference type="ChEBI" id="CHEBI:57540"/>
        <dbReference type="ChEBI" id="CHEBI:57945"/>
        <dbReference type="ChEBI" id="CHEBI:58452"/>
        <dbReference type="EC" id="1.1.1.262"/>
    </reaction>
</comment>
<gene>
    <name evidence="11" type="primary">pdxA1</name>
    <name evidence="10" type="synonym">pdxA</name>
    <name evidence="11" type="ORF">IMCC3135_10525</name>
</gene>
<dbReference type="KEGG" id="gai:IMCC3135_10525"/>
<dbReference type="GO" id="GO:0050897">
    <property type="term" value="F:cobalt ion binding"/>
    <property type="evidence" value="ECO:0007669"/>
    <property type="project" value="UniProtKB-UniRule"/>
</dbReference>
<dbReference type="Gene3D" id="3.40.718.10">
    <property type="entry name" value="Isopropylmalate Dehydrogenase"/>
    <property type="match status" value="1"/>
</dbReference>
<dbReference type="AlphaFoldDB" id="A0A2Z2NM01"/>
<dbReference type="EMBL" id="CP018632">
    <property type="protein sequence ID" value="ASJ72199.1"/>
    <property type="molecule type" value="Genomic_DNA"/>
</dbReference>
<evidence type="ECO:0000256" key="9">
    <source>
        <dbReference type="ARBA" id="ARBA00023285"/>
    </source>
</evidence>
<reference evidence="11 12" key="1">
    <citation type="submission" date="2016-12" db="EMBL/GenBank/DDBJ databases">
        <authorList>
            <person name="Song W.-J."/>
            <person name="Kurnit D.M."/>
        </authorList>
    </citation>
    <scope>NUCLEOTIDE SEQUENCE [LARGE SCALE GENOMIC DNA]</scope>
    <source>
        <strain evidence="11 12">IMCC3135</strain>
    </source>
</reference>
<evidence type="ECO:0000256" key="10">
    <source>
        <dbReference type="HAMAP-Rule" id="MF_00536"/>
    </source>
</evidence>
<comment type="pathway">
    <text evidence="10">Cofactor biosynthesis; pyridoxine 5'-phosphate biosynthesis; pyridoxine 5'-phosphate from D-erythrose 4-phosphate: step 4/5.</text>
</comment>
<feature type="binding site" evidence="10">
    <location>
        <position position="176"/>
    </location>
    <ligand>
        <name>a divalent metal cation</name>
        <dbReference type="ChEBI" id="CHEBI:60240"/>
        <note>ligand shared between dimeric partners</note>
    </ligand>
</feature>
<feature type="binding site" evidence="10">
    <location>
        <position position="221"/>
    </location>
    <ligand>
        <name>a divalent metal cation</name>
        <dbReference type="ChEBI" id="CHEBI:60240"/>
        <note>ligand shared between dimeric partners</note>
    </ligand>
</feature>
<evidence type="ECO:0000256" key="2">
    <source>
        <dbReference type="ARBA" id="ARBA00022723"/>
    </source>
</evidence>
<comment type="function">
    <text evidence="10">Catalyzes the NAD(P)-dependent oxidation of 4-(phosphooxy)-L-threonine (HTP) into 2-amino-3-oxo-4-(phosphooxy)butyric acid which spontaneously decarboxylates to form 3-amino-2-oxopropyl phosphate (AHAP).</text>
</comment>
<organism evidence="11 12">
    <name type="scientific">Granulosicoccus antarcticus IMCC3135</name>
    <dbReference type="NCBI Taxonomy" id="1192854"/>
    <lineage>
        <taxon>Bacteria</taxon>
        <taxon>Pseudomonadati</taxon>
        <taxon>Pseudomonadota</taxon>
        <taxon>Gammaproteobacteria</taxon>
        <taxon>Chromatiales</taxon>
        <taxon>Granulosicoccaceae</taxon>
        <taxon>Granulosicoccus</taxon>
    </lineage>
</organism>
<dbReference type="GO" id="GO:0050570">
    <property type="term" value="F:4-hydroxythreonine-4-phosphate dehydrogenase activity"/>
    <property type="evidence" value="ECO:0007669"/>
    <property type="project" value="UniProtKB-UniRule"/>
</dbReference>
<name>A0A2Z2NM01_9GAMM</name>
<proteinExistence type="inferred from homology"/>
<feature type="binding site" evidence="10">
    <location>
        <position position="302"/>
    </location>
    <ligand>
        <name>substrate</name>
    </ligand>
</feature>
<dbReference type="PANTHER" id="PTHR30004">
    <property type="entry name" value="4-HYDROXYTHREONINE-4-PHOSPHATE DEHYDROGENASE"/>
    <property type="match status" value="1"/>
</dbReference>
<evidence type="ECO:0000313" key="11">
    <source>
        <dbReference type="EMBL" id="ASJ72199.1"/>
    </source>
</evidence>
<keyword evidence="1 10" id="KW-0963">Cytoplasm</keyword>
<keyword evidence="12" id="KW-1185">Reference proteome</keyword>
<dbReference type="PANTHER" id="PTHR30004:SF5">
    <property type="entry name" value="4-HYDROXYTHREONINE-4-PHOSPHATE DEHYDROGENASE"/>
    <property type="match status" value="1"/>
</dbReference>
<accession>A0A2Z2NM01</accession>
<dbReference type="OrthoDB" id="9801783at2"/>
<keyword evidence="3 10" id="KW-0862">Zinc</keyword>
<dbReference type="GO" id="GO:0051287">
    <property type="term" value="F:NAD binding"/>
    <property type="evidence" value="ECO:0007669"/>
    <property type="project" value="InterPro"/>
</dbReference>
<feature type="binding site" evidence="10">
    <location>
        <position position="144"/>
    </location>
    <ligand>
        <name>substrate</name>
    </ligand>
</feature>
<comment type="miscellaneous">
    <text evidence="10">The active site is located at the dimer interface.</text>
</comment>
<evidence type="ECO:0000256" key="8">
    <source>
        <dbReference type="ARBA" id="ARBA00023096"/>
    </source>
</evidence>
<evidence type="ECO:0000256" key="3">
    <source>
        <dbReference type="ARBA" id="ARBA00022833"/>
    </source>
</evidence>
<keyword evidence="9 10" id="KW-0170">Cobalt</keyword>
<dbReference type="NCBIfam" id="TIGR00557">
    <property type="entry name" value="pdxA"/>
    <property type="match status" value="1"/>
</dbReference>
<feature type="binding site" evidence="10">
    <location>
        <position position="293"/>
    </location>
    <ligand>
        <name>substrate</name>
    </ligand>
</feature>
<dbReference type="Pfam" id="PF04166">
    <property type="entry name" value="PdxA"/>
    <property type="match status" value="1"/>
</dbReference>
<sequence>MSTCIALTPGEPAGIGPDLTVMLAQSSRQSRIVAIADREMLQERAELLKLPLRIHDFQPDNPQHCQAAPSGEAMDLPGELFVQHVPVHNKVRCGQLDASNGPYVLATLNAAVDGCLSGQYGAMVTAPLHKGIINDAGIAFTGHTEYLAERTHSEPVMMLTAQTADGPLRVALATTHLPLSAVPAALTAQVLRRALQILHKDLIEQFGLAQPRILVAGLNPHAGESGHMGREEIDVIEPVLAELRASGMDLTGPLPADTLFTPQHLQHADAVMAMFHDQGLPVLKYAGFGKAINITLGLPIIRTSVDHGTALDKAGSGNINSGSLGAAIALATQLVASRQATNNS</sequence>
<feature type="binding site" evidence="10">
    <location>
        <position position="284"/>
    </location>
    <ligand>
        <name>substrate</name>
    </ligand>
</feature>
<evidence type="ECO:0000256" key="5">
    <source>
        <dbReference type="ARBA" id="ARBA00022857"/>
    </source>
</evidence>
<dbReference type="UniPathway" id="UPA00244">
    <property type="reaction ID" value="UER00312"/>
</dbReference>
<keyword evidence="4 10" id="KW-0460">Magnesium</keyword>
<dbReference type="GO" id="GO:0000287">
    <property type="term" value="F:magnesium ion binding"/>
    <property type="evidence" value="ECO:0007669"/>
    <property type="project" value="UniProtKB-UniRule"/>
</dbReference>
<dbReference type="HAMAP" id="MF_00536">
    <property type="entry name" value="PdxA"/>
    <property type="match status" value="1"/>
</dbReference>
<feature type="binding site" evidence="10">
    <location>
        <position position="276"/>
    </location>
    <ligand>
        <name>a divalent metal cation</name>
        <dbReference type="ChEBI" id="CHEBI:60240"/>
        <note>ligand shared between dimeric partners</note>
    </ligand>
</feature>
<keyword evidence="6 10" id="KW-0560">Oxidoreductase</keyword>
<dbReference type="SUPFAM" id="SSF53659">
    <property type="entry name" value="Isocitrate/Isopropylmalate dehydrogenase-like"/>
    <property type="match status" value="1"/>
</dbReference>
<keyword evidence="7 10" id="KW-0520">NAD</keyword>
<evidence type="ECO:0000256" key="4">
    <source>
        <dbReference type="ARBA" id="ARBA00022842"/>
    </source>
</evidence>
<dbReference type="InterPro" id="IPR037510">
    <property type="entry name" value="PdxA"/>
</dbReference>
<comment type="cofactor">
    <cofactor evidence="10">
        <name>Zn(2+)</name>
        <dbReference type="ChEBI" id="CHEBI:29105"/>
    </cofactor>
    <cofactor evidence="10">
        <name>Mg(2+)</name>
        <dbReference type="ChEBI" id="CHEBI:18420"/>
    </cofactor>
    <cofactor evidence="10">
        <name>Co(2+)</name>
        <dbReference type="ChEBI" id="CHEBI:48828"/>
    </cofactor>
    <text evidence="10">Binds 1 divalent metal cation per subunit. Can use ions such as Zn(2+), Mg(2+) or Co(2+).</text>
</comment>
<dbReference type="EC" id="1.1.1.262" evidence="10"/>
<dbReference type="InterPro" id="IPR005255">
    <property type="entry name" value="PdxA_fam"/>
</dbReference>
<evidence type="ECO:0000313" key="12">
    <source>
        <dbReference type="Proteomes" id="UP000250079"/>
    </source>
</evidence>
<dbReference type="GO" id="GO:0042823">
    <property type="term" value="P:pyridoxal phosphate biosynthetic process"/>
    <property type="evidence" value="ECO:0007669"/>
    <property type="project" value="UniProtKB-UniRule"/>
</dbReference>
<comment type="similarity">
    <text evidence="10">Belongs to the PdxA family.</text>
</comment>
<evidence type="ECO:0000256" key="6">
    <source>
        <dbReference type="ARBA" id="ARBA00023002"/>
    </source>
</evidence>
<dbReference type="RefSeq" id="WP_088917536.1">
    <property type="nucleotide sequence ID" value="NZ_CP018632.1"/>
</dbReference>